<organism evidence="1 2">
    <name type="scientific">Vibrio ostreae</name>
    <dbReference type="NCBI Taxonomy" id="2841925"/>
    <lineage>
        <taxon>Bacteria</taxon>
        <taxon>Pseudomonadati</taxon>
        <taxon>Pseudomonadota</taxon>
        <taxon>Gammaproteobacteria</taxon>
        <taxon>Vibrionales</taxon>
        <taxon>Vibrionaceae</taxon>
        <taxon>Vibrio</taxon>
    </lineage>
</organism>
<evidence type="ECO:0000313" key="2">
    <source>
        <dbReference type="Proteomes" id="UP000694232"/>
    </source>
</evidence>
<dbReference type="EMBL" id="CP076642">
    <property type="protein sequence ID" value="QXO16556.1"/>
    <property type="molecule type" value="Genomic_DNA"/>
</dbReference>
<dbReference type="Proteomes" id="UP000694232">
    <property type="component" value="Chromosome 2"/>
</dbReference>
<accession>A0A975U906</accession>
<dbReference type="KEGG" id="vos:KNV97_05215"/>
<gene>
    <name evidence="1" type="ORF">KNV97_05215</name>
</gene>
<proteinExistence type="predicted"/>
<keyword evidence="2" id="KW-1185">Reference proteome</keyword>
<dbReference type="AlphaFoldDB" id="A0A975U906"/>
<evidence type="ECO:0000313" key="1">
    <source>
        <dbReference type="EMBL" id="QXO16556.1"/>
    </source>
</evidence>
<sequence length="348" mass="39577">MLLIVAAYYKVAAVLTSAKKLLFSVVFGLSVASFGASADSYDVDTLSAQQALESGRLLRAQFKNIEARNYLKHAADMGNADAAYLYAMELSNYNTTIRTPPRARDYLLQSANGGNRHAMRHLYIHGDWLTDHEQAYWQQQYHDALVTLGQKDAPQALYELAQYYQPIDPTLSEQYLNMAVDFKQPQALMEKAKRYQAGAGYFVLPGERDTQVRKMYLAAAQTGYIPAMRAYIGLLEDKGRYEEALHWREEALQAGDLTSLAALGFVYAGQSENYQFVPTDLAKARAYMDIYIETAGTNRLKNLYLSVEESNKNIIQRMNVTQGERAENIEQKLRSNVDYYNHDRFWDI</sequence>
<protein>
    <submittedName>
        <fullName evidence="1">Sel1 repeat family protein</fullName>
    </submittedName>
</protein>
<name>A0A975U906_9VIBR</name>
<reference evidence="1" key="1">
    <citation type="submission" date="2021-06" db="EMBL/GenBank/DDBJ databases">
        <title>Vibrio nov. sp., novel gut bacterium isolated from Yellow Sea oyster.</title>
        <authorList>
            <person name="Muhammad N."/>
            <person name="Nguyen T.H."/>
            <person name="Lee Y.-J."/>
            <person name="Ko J."/>
            <person name="Kim S.-G."/>
        </authorList>
    </citation>
    <scope>NUCLEOTIDE SEQUENCE</scope>
    <source>
        <strain evidence="1">OG9-811</strain>
    </source>
</reference>